<evidence type="ECO:0000313" key="15">
    <source>
        <dbReference type="Proteomes" id="UP000675747"/>
    </source>
</evidence>
<evidence type="ECO:0000256" key="8">
    <source>
        <dbReference type="ARBA" id="ARBA00023125"/>
    </source>
</evidence>
<keyword evidence="9 10" id="KW-0804">Transcription</keyword>
<dbReference type="PANTHER" id="PTHR32248">
    <property type="entry name" value="RNA POLYMERASE SIGMA-54 FACTOR"/>
    <property type="match status" value="1"/>
</dbReference>
<evidence type="ECO:0000259" key="12">
    <source>
        <dbReference type="PROSITE" id="PS50943"/>
    </source>
</evidence>
<gene>
    <name evidence="13" type="primary">rpoN</name>
    <name evidence="14" type="ORF">KB893_008690</name>
    <name evidence="13" type="ORF">KB893_12110</name>
</gene>
<evidence type="ECO:0000256" key="4">
    <source>
        <dbReference type="ARBA" id="ARBA00022679"/>
    </source>
</evidence>
<dbReference type="PROSITE" id="PS50044">
    <property type="entry name" value="SIGMA54_3"/>
    <property type="match status" value="1"/>
</dbReference>
<keyword evidence="8 10" id="KW-0238">DNA-binding</keyword>
<comment type="caution">
    <text evidence="13">The sequence shown here is derived from an EMBL/GenBank/DDBJ whole genome shotgun (WGS) entry which is preliminary data.</text>
</comment>
<dbReference type="GO" id="GO:0016779">
    <property type="term" value="F:nucleotidyltransferase activity"/>
    <property type="evidence" value="ECO:0007669"/>
    <property type="project" value="UniProtKB-KW"/>
</dbReference>
<dbReference type="RefSeq" id="WP_211927168.1">
    <property type="nucleotide sequence ID" value="NZ_JAGQFT020000005.1"/>
</dbReference>
<dbReference type="CDD" id="cd00093">
    <property type="entry name" value="HTH_XRE"/>
    <property type="match status" value="1"/>
</dbReference>
<dbReference type="InterPro" id="IPR001387">
    <property type="entry name" value="Cro/C1-type_HTH"/>
</dbReference>
<dbReference type="Gene3D" id="1.10.10.60">
    <property type="entry name" value="Homeodomain-like"/>
    <property type="match status" value="1"/>
</dbReference>
<dbReference type="GO" id="GO:0006352">
    <property type="term" value="P:DNA-templated transcription initiation"/>
    <property type="evidence" value="ECO:0007669"/>
    <property type="project" value="InterPro"/>
</dbReference>
<dbReference type="InterPro" id="IPR000394">
    <property type="entry name" value="RNA_pol_sigma_54"/>
</dbReference>
<dbReference type="Pfam" id="PF04963">
    <property type="entry name" value="Sigma54_CBD"/>
    <property type="match status" value="1"/>
</dbReference>
<evidence type="ECO:0000313" key="14">
    <source>
        <dbReference type="EMBL" id="MBS7457212.1"/>
    </source>
</evidence>
<keyword evidence="3 10" id="KW-0240">DNA-directed RNA polymerase</keyword>
<comment type="function">
    <text evidence="10">Sigma factors are initiation factors that promote the attachment of RNA polymerase to specific initiation sites and are then released.</text>
</comment>
<keyword evidence="6 10" id="KW-0805">Transcription regulation</keyword>
<protein>
    <recommendedName>
        <fullName evidence="2 10">RNA polymerase sigma-54 factor</fullName>
    </recommendedName>
</protein>
<feature type="compositionally biased region" description="Low complexity" evidence="11">
    <location>
        <begin position="59"/>
        <end position="69"/>
    </location>
</feature>
<name>A0A8J7VU34_9GAMM</name>
<reference evidence="14 15" key="1">
    <citation type="journal article" date="2021" name="Microbiol. Resour. Announc.">
        <title>Draft Genome Sequence of Coralloluteibacterium stylophorae LMG 29479T.</title>
        <authorList>
            <person name="Karlyshev A.V."/>
            <person name="Kudryashova E.B."/>
            <person name="Ariskina E.V."/>
            <person name="Conroy A.P."/>
            <person name="Abidueva E.Y."/>
        </authorList>
    </citation>
    <scope>NUCLEOTIDE SEQUENCE [LARGE SCALE GENOMIC DNA]</scope>
    <source>
        <strain evidence="14 15">LMG 29479</strain>
    </source>
</reference>
<evidence type="ECO:0000256" key="10">
    <source>
        <dbReference type="PIRNR" id="PIRNR000774"/>
    </source>
</evidence>
<evidence type="ECO:0000256" key="3">
    <source>
        <dbReference type="ARBA" id="ARBA00022478"/>
    </source>
</evidence>
<keyword evidence="7 10" id="KW-0731">Sigma factor</keyword>
<evidence type="ECO:0000256" key="7">
    <source>
        <dbReference type="ARBA" id="ARBA00023082"/>
    </source>
</evidence>
<dbReference type="Gene3D" id="1.10.10.1330">
    <property type="entry name" value="RNA polymerase sigma-54 factor, core-binding domain"/>
    <property type="match status" value="1"/>
</dbReference>
<dbReference type="PRINTS" id="PR00045">
    <property type="entry name" value="SIGMA54FCT"/>
</dbReference>
<dbReference type="GO" id="GO:0003677">
    <property type="term" value="F:DNA binding"/>
    <property type="evidence" value="ECO:0007669"/>
    <property type="project" value="UniProtKB-KW"/>
</dbReference>
<dbReference type="PIRSF" id="PIRSF000774">
    <property type="entry name" value="RpoN"/>
    <property type="match status" value="1"/>
</dbReference>
<dbReference type="InterPro" id="IPR007046">
    <property type="entry name" value="RNA_pol_sigma_54_core-bd"/>
</dbReference>
<keyword evidence="15" id="KW-1185">Reference proteome</keyword>
<reference evidence="13" key="2">
    <citation type="submission" date="2021-04" db="EMBL/GenBank/DDBJ databases">
        <authorList>
            <person name="Karlyshev A.V."/>
        </authorList>
    </citation>
    <scope>NUCLEOTIDE SEQUENCE</scope>
    <source>
        <strain evidence="13">LMG 29479</strain>
    </source>
</reference>
<dbReference type="InterPro" id="IPR038709">
    <property type="entry name" value="RpoN_core-bd_sf"/>
</dbReference>
<dbReference type="Pfam" id="PF04552">
    <property type="entry name" value="Sigma54_DBD"/>
    <property type="match status" value="1"/>
</dbReference>
<dbReference type="Pfam" id="PF00309">
    <property type="entry name" value="Sigma54_AID"/>
    <property type="match status" value="1"/>
</dbReference>
<dbReference type="GO" id="GO:0000428">
    <property type="term" value="C:DNA-directed RNA polymerase complex"/>
    <property type="evidence" value="ECO:0007669"/>
    <property type="project" value="UniProtKB-KW"/>
</dbReference>
<dbReference type="NCBIfam" id="TIGR02395">
    <property type="entry name" value="rpoN_sigma"/>
    <property type="match status" value="1"/>
</dbReference>
<dbReference type="EMBL" id="JAGQFT010000112">
    <property type="protein sequence ID" value="MBR0563250.1"/>
    <property type="molecule type" value="Genomic_DNA"/>
</dbReference>
<accession>A0A8J7VU34</accession>
<dbReference type="GO" id="GO:0016987">
    <property type="term" value="F:sigma factor activity"/>
    <property type="evidence" value="ECO:0007669"/>
    <property type="project" value="UniProtKB-KW"/>
</dbReference>
<evidence type="ECO:0000256" key="2">
    <source>
        <dbReference type="ARBA" id="ARBA00019942"/>
    </source>
</evidence>
<evidence type="ECO:0000313" key="13">
    <source>
        <dbReference type="EMBL" id="MBR0563250.1"/>
    </source>
</evidence>
<dbReference type="AlphaFoldDB" id="A0A8J7VU34"/>
<keyword evidence="4 10" id="KW-0808">Transferase</keyword>
<evidence type="ECO:0000256" key="11">
    <source>
        <dbReference type="SAM" id="MobiDB-lite"/>
    </source>
</evidence>
<evidence type="ECO:0000256" key="9">
    <source>
        <dbReference type="ARBA" id="ARBA00023163"/>
    </source>
</evidence>
<dbReference type="GO" id="GO:0001216">
    <property type="term" value="F:DNA-binding transcription activator activity"/>
    <property type="evidence" value="ECO:0007669"/>
    <property type="project" value="InterPro"/>
</dbReference>
<sequence length="468" mass="49970">MKAVAKTQLGQSLHLTPQLLQSIRLLQLNGMELEMELARVLEANPLLEREDEAAEAEDGAATGQAAEEAAAWDELPETAFERVRSGGDLHGDTDALAGIAAPESGDIRQRILAAARLELGVEDLAILAWLLDRIDDSGYLEAPAAEVAADGAARFDVAAARIEALRQRLLTGDPCGFGAESLAECLRAQLDDLAGSVPGRPLARRIVAEALDLLAAHDEAAIARRLGVEAADAAEAIRLVLCLEPRPGAELPADPRFYVVPDVIVRRVDGRLQTLLNPQTAPKVRVDAQMEALLATAGDDAGSQKMKELLAEGRGFARGLSMRYDTLLRATRAIVARQQAFFAEGEAALAPLTLKEIAEDIGMHESTISRITSGKYMQTPRGTIELKKMFCVKLDGAAVSGAAVRAMVGRLIAGERADAPLADETIAALLEREGVSIARRTVAKYREQLGLAPARLRKSQAGRGRRAA</sequence>
<dbReference type="Proteomes" id="UP000675747">
    <property type="component" value="Unassembled WGS sequence"/>
</dbReference>
<comment type="similarity">
    <text evidence="1 10">Belongs to the sigma-54 factor family.</text>
</comment>
<dbReference type="PROSITE" id="PS00717">
    <property type="entry name" value="SIGMA54_1"/>
    <property type="match status" value="1"/>
</dbReference>
<keyword evidence="5 10" id="KW-0548">Nucleotidyltransferase</keyword>
<evidence type="ECO:0000256" key="5">
    <source>
        <dbReference type="ARBA" id="ARBA00022695"/>
    </source>
</evidence>
<dbReference type="EMBL" id="JAGQFT020000005">
    <property type="protein sequence ID" value="MBS7457212.1"/>
    <property type="molecule type" value="Genomic_DNA"/>
</dbReference>
<dbReference type="PROSITE" id="PS00718">
    <property type="entry name" value="SIGMA54_2"/>
    <property type="match status" value="1"/>
</dbReference>
<dbReference type="PROSITE" id="PS50943">
    <property type="entry name" value="HTH_CROC1"/>
    <property type="match status" value="1"/>
</dbReference>
<feature type="region of interest" description="Disordered" evidence="11">
    <location>
        <begin position="50"/>
        <end position="71"/>
    </location>
</feature>
<evidence type="ECO:0000256" key="1">
    <source>
        <dbReference type="ARBA" id="ARBA00008798"/>
    </source>
</evidence>
<dbReference type="InterPro" id="IPR007634">
    <property type="entry name" value="RNA_pol_sigma_54_DNA-bd"/>
</dbReference>
<dbReference type="PANTHER" id="PTHR32248:SF4">
    <property type="entry name" value="RNA POLYMERASE SIGMA-54 FACTOR"/>
    <property type="match status" value="1"/>
</dbReference>
<proteinExistence type="inferred from homology"/>
<organism evidence="13">
    <name type="scientific">Coralloluteibacterium stylophorae</name>
    <dbReference type="NCBI Taxonomy" id="1776034"/>
    <lineage>
        <taxon>Bacteria</taxon>
        <taxon>Pseudomonadati</taxon>
        <taxon>Pseudomonadota</taxon>
        <taxon>Gammaproteobacteria</taxon>
        <taxon>Lysobacterales</taxon>
        <taxon>Lysobacteraceae</taxon>
        <taxon>Coralloluteibacterium</taxon>
    </lineage>
</organism>
<evidence type="ECO:0000256" key="6">
    <source>
        <dbReference type="ARBA" id="ARBA00023015"/>
    </source>
</evidence>
<feature type="domain" description="HTH cro/C1-type" evidence="12">
    <location>
        <begin position="352"/>
        <end position="376"/>
    </location>
</feature>